<gene>
    <name evidence="10" type="ORF">Bcop_1111</name>
</gene>
<keyword evidence="3" id="KW-0813">Transport</keyword>
<dbReference type="PANTHER" id="PTHR30445">
    <property type="entry name" value="K(+)_H(+) ANTIPORTER SUBUNIT KHTT"/>
    <property type="match status" value="1"/>
</dbReference>
<sequence length="168" mass="18164">MGSIPLIFPGIPQPVKLGLAGGPLIIAILISRFGPKYKIVTYTTESATLMLREIGIALFLASVGLSVGGSFIDSIVNGGYKWIGYGLLITVIPLLIMGFVVRKIYKMNYFTMCGLMAGAMTDAPALAIVNEMSESGIHSVSYATVYPLTMFMRVFTHSINVITNHIIR</sequence>
<feature type="transmembrane region" description="Helical" evidence="8">
    <location>
        <begin position="15"/>
        <end position="33"/>
    </location>
</feature>
<organism evidence="10 11">
    <name type="scientific">Bacteroides coprosuis DSM 18011</name>
    <dbReference type="NCBI Taxonomy" id="679937"/>
    <lineage>
        <taxon>Bacteria</taxon>
        <taxon>Pseudomonadati</taxon>
        <taxon>Bacteroidota</taxon>
        <taxon>Bacteroidia</taxon>
        <taxon>Bacteroidales</taxon>
        <taxon>Bacteroidaceae</taxon>
        <taxon>Bacteroides</taxon>
    </lineage>
</organism>
<comment type="subcellular location">
    <subcellularLocation>
        <location evidence="1">Cell membrane</location>
        <topology evidence="1">Multi-pass membrane protein</topology>
    </subcellularLocation>
</comment>
<evidence type="ECO:0000256" key="3">
    <source>
        <dbReference type="ARBA" id="ARBA00022448"/>
    </source>
</evidence>
<keyword evidence="7 8" id="KW-0472">Membrane</keyword>
<dbReference type="InterPro" id="IPR050144">
    <property type="entry name" value="AAE_transporter"/>
</dbReference>
<dbReference type="EMBL" id="CM001167">
    <property type="protein sequence ID" value="EGJ71316.1"/>
    <property type="molecule type" value="Genomic_DNA"/>
</dbReference>
<proteinExistence type="inferred from homology"/>
<feature type="domain" description="YidE/YbjL duplication" evidence="9">
    <location>
        <begin position="2"/>
        <end position="158"/>
    </location>
</feature>
<reference evidence="10 11" key="1">
    <citation type="journal article" date="2011" name="Stand. Genomic Sci.">
        <title>Non-contiguous finished genome sequence of Bacteroides coprosuis type strain (PC139).</title>
        <authorList>
            <person name="Land M."/>
            <person name="Held B."/>
            <person name="Gronow S."/>
            <person name="Abt B."/>
            <person name="Lucas S."/>
            <person name="Del Rio T.G."/>
            <person name="Nolan M."/>
            <person name="Tice H."/>
            <person name="Cheng J.F."/>
            <person name="Pitluck S."/>
            <person name="Liolios K."/>
            <person name="Pagani I."/>
            <person name="Ivanova N."/>
            <person name="Mavromatis K."/>
            <person name="Mikhailova N."/>
            <person name="Pati A."/>
            <person name="Tapia R."/>
            <person name="Han C."/>
            <person name="Goodwin L."/>
            <person name="Chen A."/>
            <person name="Palaniappan K."/>
            <person name="Hauser L."/>
            <person name="Brambilla E.M."/>
            <person name="Rohde M."/>
            <person name="Goker M."/>
            <person name="Detter J.C."/>
            <person name="Woyke T."/>
            <person name="Bristow J."/>
            <person name="Eisen J.A."/>
            <person name="Markowitz V."/>
            <person name="Hugenholtz P."/>
            <person name="Kyrpides N.C."/>
            <person name="Klenk H.P."/>
            <person name="Lapidus A."/>
        </authorList>
    </citation>
    <scope>NUCLEOTIDE SEQUENCE [LARGE SCALE GENOMIC DNA]</scope>
    <source>
        <strain evidence="10 11">DSM 18011</strain>
    </source>
</reference>
<evidence type="ECO:0000256" key="2">
    <source>
        <dbReference type="ARBA" id="ARBA00009854"/>
    </source>
</evidence>
<dbReference type="STRING" id="679937.Bcop_1111"/>
<dbReference type="InterPro" id="IPR006512">
    <property type="entry name" value="YidE_YbjL"/>
</dbReference>
<keyword evidence="6 8" id="KW-1133">Transmembrane helix</keyword>
<evidence type="ECO:0000313" key="10">
    <source>
        <dbReference type="EMBL" id="EGJ71316.1"/>
    </source>
</evidence>
<dbReference type="GO" id="GO:0005886">
    <property type="term" value="C:plasma membrane"/>
    <property type="evidence" value="ECO:0007669"/>
    <property type="project" value="UniProtKB-SubCell"/>
</dbReference>
<dbReference type="NCBIfam" id="TIGR01625">
    <property type="entry name" value="YidE_YbjL_dupl"/>
    <property type="match status" value="1"/>
</dbReference>
<dbReference type="eggNOG" id="COG2985">
    <property type="taxonomic scope" value="Bacteria"/>
</dbReference>
<keyword evidence="11" id="KW-1185">Reference proteome</keyword>
<evidence type="ECO:0000256" key="7">
    <source>
        <dbReference type="ARBA" id="ARBA00023136"/>
    </source>
</evidence>
<dbReference type="HOGENOM" id="CLU_035023_1_0_10"/>
<feature type="transmembrane region" description="Helical" evidence="8">
    <location>
        <begin position="54"/>
        <end position="76"/>
    </location>
</feature>
<dbReference type="PANTHER" id="PTHR30445:SF3">
    <property type="entry name" value="TRANSPORT PROTEIN YIDE-RELATED"/>
    <property type="match status" value="1"/>
</dbReference>
<evidence type="ECO:0000256" key="4">
    <source>
        <dbReference type="ARBA" id="ARBA00022475"/>
    </source>
</evidence>
<name>F3ZU71_9BACE</name>
<evidence type="ECO:0000313" key="11">
    <source>
        <dbReference type="Proteomes" id="UP000018439"/>
    </source>
</evidence>
<evidence type="ECO:0000256" key="5">
    <source>
        <dbReference type="ARBA" id="ARBA00022692"/>
    </source>
</evidence>
<evidence type="ECO:0000259" key="9">
    <source>
        <dbReference type="Pfam" id="PF06826"/>
    </source>
</evidence>
<keyword evidence="4" id="KW-1003">Cell membrane</keyword>
<dbReference type="Proteomes" id="UP000018439">
    <property type="component" value="Chromosome"/>
</dbReference>
<comment type="similarity">
    <text evidence="2">Belongs to the AAE transporter (TC 2.A.81) family.</text>
</comment>
<accession>F3ZU71</accession>
<feature type="transmembrane region" description="Helical" evidence="8">
    <location>
        <begin position="82"/>
        <end position="101"/>
    </location>
</feature>
<keyword evidence="5 8" id="KW-0812">Transmembrane</keyword>
<dbReference type="Pfam" id="PF06826">
    <property type="entry name" value="Asp-Al_Ex"/>
    <property type="match status" value="1"/>
</dbReference>
<evidence type="ECO:0000256" key="8">
    <source>
        <dbReference type="SAM" id="Phobius"/>
    </source>
</evidence>
<evidence type="ECO:0000256" key="1">
    <source>
        <dbReference type="ARBA" id="ARBA00004651"/>
    </source>
</evidence>
<evidence type="ECO:0000256" key="6">
    <source>
        <dbReference type="ARBA" id="ARBA00022989"/>
    </source>
</evidence>
<protein>
    <submittedName>
        <fullName evidence="10">YidE/YbjL duplication</fullName>
    </submittedName>
</protein>
<dbReference type="AlphaFoldDB" id="F3ZU71"/>